<feature type="region of interest" description="Disordered" evidence="10">
    <location>
        <begin position="2766"/>
        <end position="2790"/>
    </location>
</feature>
<feature type="domain" description="Ketosynthase family 3 (KS3)" evidence="12">
    <location>
        <begin position="1747"/>
        <end position="2172"/>
    </location>
</feature>
<dbReference type="InterPro" id="IPR006162">
    <property type="entry name" value="Ppantetheine_attach_site"/>
</dbReference>
<sequence>MSASYEKLVEALRKSLEEVGTLKKRNQQLLAASREPIAIVGMACRLPGGVDTPEDLWELVAEGRDGVSGFPDDRGWDLDTLLDADPEKTGTSYVDQGGFLHGAGRFDAEFFGISPREALAMDPQQRLLLETSWEALERSGIDPLSLKGTDVGVFNGIMGVDYFAGGSVPPELEGFTGTGAASSVASGRISYVFGFEGPAVTLDTACSSSLVAIHLAVQALRRGECTMALAGGATVMATPGLFIDFSRQRGLAADGRCKAYSSSADGTGWAEGAGVVVLERLSEARRKGHRVLAVVRGTAVNQDGASNGLTAPNGPSQQRVIRKALAAAGLTPSDVDAVEGHGTGTVLGDPIEAQALLATYGQDRQQPLWLGSLKSNIGHTQAAAGVAGVIKMIQAMRHGVLPATLHVDEPSPRVDWDTGAVRLLTEPRDWPRLDRPRRAGVSGFGVSGTNAHVILEQAPEEPGIAPVAPAQGPIPVVVSARNETALAGQAGRLADFLTDTGTPPEVVAGALVSRRAVLPERAVVLAESREGVVSGLRALAAGETTPSVVTGSNTDGKTVFVFPGQGSQRVGMGRELCERYPVFARALDDACAALDAQLGAELPLKDVIFDHADLLDQTVFTQAGLFAVESALFRLVESWGVRPDVVAGHSIGEVVAAHVAGVLSLEDAAALVAARGRLMQALPTGGAMVAVAASEGEVAEHLGDGVDLAAVNAPGSVVLSGDETAVVAVAEKLREQGRRVKRLTVSHAFHSALMEPMLADFAAALEGLAWNEPVIPVVSNVTGRLAVPGQLTDPAYWVDHVRRPVRFADGIAASGGSVFLELGPGGALTGAITESAGEDAVSVPALRDDRGEAQTLLSAVAHLFVHGTRVNWAAILPEGATEAHVDLPTYAFDHQHYWLPAPRPLLDATALGQGAADHPLLGAVVQLPQSDGLVFTSRLSLRTHPWLADHAIGGVVLVPGTGLVELAVRAGDEVGCGVLDELVVEAPLVVPEQGAVRVRVAVGGPDETGARSVEVYSTRHEVGTESGPEAWTRHAGGTLSTGVTSAGTFDFTAWPPPGARQVDISGGYEKLTRAGYGYGPAFQCVQKVWRRDGELFAEVVVPQEQRENAAGFGIHPALLDAALHASILDAAAEVTDGAVAQEEAVVRLPFAWNGLTLHASGATSIRVRLLRPDPDTLSLEAVDDTGGLVLTLDSLVSRAVSGEQLEAAAGAPGTDALFQVEWSELPSVAGAGQVPEATVVEARSGAGDTPVALAGRALAAVQAWLADEAAGEGRLVVVTRGAVPAGGDRAVTDPGGAAVWGLVRAAQAENPGRITLVDTDPDTDEADLGPALAAGEPQVAVRGTALYVPRLARAAGSGEPGLDPDGAVLITGGTGSLAGLLARHLVTRHGIRHLVLVSRSGLQADGAPELVAELEALGAESVAVPACDVTDRDAVAALLTGLTGSGPRLTAVVHAAGVFDAGVVGEIEPGRLERVFAPKVTAVEHLDELTRELAPDLDAFVAYSSVSGVFLGAGTGSYGAANACMDGLMARRRAAGFPARSLAWGLWEQTTGMGAGLDDLSRSRMSRRGGVLALGPVEGMELFDAALGSGQTLLVPVKLDLRGLRADASAGATVPPLLRGLVRAGRRAARGTGREGRDGLAGRLAGLAPAEREALLLDLVRTHVAGVLGHTGPERVRAETVFKDAGFDSLTSVELRNRLREATGLHLPATAVFDYPTPLALARHLHEEFQGVSPAASATQAVVHDPDEPVAVVGMACRLPGGVAGPEDLWRLVREGRDGVTGFPTDRGWDLDTVFDADPEHAGTSYVGQGGFLHEAPLFDPLFFGISPREAVAMDPQQRLLLETSWEALERAGIDPLSLKGTDVGVFSGIMGVDYYSGGDVPEEVGGFALTGAGASVASGRVSYVFGFEGPAVTVDTACSSSLVALHLAAQALRGGECSLALAGGSTVMAGPGMFMEFSRQRALATDGRCKSYADAADGTGWAEGAGVVVLERLSEARRKGHPVLAVIRGSAVNQDGASNGLTAPNGPSQQRVIRKALANAGLTPADVDLVEGHGTGTVLGDPIEAQALLATYGRERDPERPLWLGSLKSNIGHAQAAAGVAGVIKAVQALRHREMPATLHVDAPSSQVDWSAGAVRLLTEARPWTDPGRPRRAAVSSFGLSGTNAHVILEEAAEEAAEGPAPRPAPEPADTAAVVPLVVSARGTTALAGQAARLAAFLDSADAAPADVAAALVTRRAVLPERAVVVAGSRAQALAGLGALARGESSPAVVTGTPAPAGAGKVVFVFPGQGNQWAGMGRELLDASPVFAERIAECARALEPWVDWKLEDVLRGEAPDGLLRRVDVGQPAGFAVMVALAAVWAAAGVVPDAVVGHSQGEIAAACVAGALPLDEAARLVALRSQVIAERLSGHGGMIAVSLPEGEAAAAVEPWAGQVHVSAVNGPSSAVVAGDAGVLDEVVETLAARGVRARRIAADFASHTPHVDAVRESLAKAFGDVRGQAPVIPFHSTVTGERVTEAGALDADYWYANMRRQVRFGPVVAGLLETGHTVFVEVGAHPVLAPAVSETADGADVLVTGTLRRDDGGPGRLLASLAALFVKGVPVDWTGVLPPAARPVDLPTYAFDHQHYWLPAPAAAGDAASLGLAGADHPLIGAVVEVPDTGGVLCTARLSLRTHPWLADHAVGDVVLLPGTGLVELAVRAGDEAGCATLDELVIEAPLILPAQGGVRVQVGVGGPDDQGARTVTIHSARDGAAGADGWTRHATGVLTPAPRTRPAAHPDLTTWPPPGAERVEVTPEDFYAGLRDHDYRYGPVFRGLRAVWRRGEELFAEIALPGQQRAAATEFGLHPALLDAALHTKAFLADGEHRTMLPFAWNGLTLHASGAASLRIRVARPAPDALSLEAADETGSPVLSADSLVFRPVAPEQLRITGGAEMLFGVDWVPLPRPAAAGAPSWLRLSTAEEVATLAEDTPDGAELPRAVVLGAVTGGPEDTPLAVTDRTLEVVQTWLAGGGLEDSRLVVLTRGAVPAGGDGTVTDPGGAAVWGLVRAAQAENPDQIVLVDTDSEPADPGALLGAVLATGEPQLAVRGTALYVPRLARAAGSGEPGLDPDGAVLITGGTGSLAGLLARHLVTRHGIRHLVLVSRSGLQADGAPELVAELEALGAESVAVPACDTTDRDAVAALLTGLTENGPRLTAVVHAAGLYDAGVVGEIEPGRLERVFAPKVTAVEHLDELTRELAPDLDVFLAYSSVSGVFLGAGTGSYGAANACMDGLMARRRAAGFPARSLAWGLWEQTTGMAARTDELTRGRLSRRGGVLALTPEEGMQLFDAALGSDRTLLVPAKLDLRGLRSDASAGATVPPLLRGLVRAGRQSARTAVTGDERRRLAERLAGLPAGERAEALLELVRTQIAVVLGYTADHQVDADQGLFEIGFDSLTALELRNRLGELTGTKLGAGLVFDHPTPALIVAHLTERLYGEDATGPVALSV</sequence>
<evidence type="ECO:0000313" key="14">
    <source>
        <dbReference type="EMBL" id="QTE02386.1"/>
    </source>
</evidence>
<comment type="pathway">
    <text evidence="2">Antibiotic biosynthesis.</text>
</comment>
<dbReference type="PROSITE" id="PS00012">
    <property type="entry name" value="PHOSPHOPANTETHEINE"/>
    <property type="match status" value="2"/>
</dbReference>
<dbReference type="SUPFAM" id="SSF53901">
    <property type="entry name" value="Thiolase-like"/>
    <property type="match status" value="2"/>
</dbReference>
<dbReference type="Pfam" id="PF08659">
    <property type="entry name" value="KR"/>
    <property type="match status" value="2"/>
</dbReference>
<dbReference type="InterPro" id="IPR049551">
    <property type="entry name" value="PKS_DH_C"/>
</dbReference>
<dbReference type="PROSITE" id="PS50075">
    <property type="entry name" value="CARRIER"/>
    <property type="match status" value="2"/>
</dbReference>
<dbReference type="InterPro" id="IPR015083">
    <property type="entry name" value="NorB/c/GfsB-D-like_docking"/>
</dbReference>
<dbReference type="InterPro" id="IPR036736">
    <property type="entry name" value="ACP-like_sf"/>
</dbReference>
<dbReference type="Pfam" id="PF16197">
    <property type="entry name" value="KAsynt_C_assoc"/>
    <property type="match status" value="2"/>
</dbReference>
<dbReference type="Pfam" id="PF00698">
    <property type="entry name" value="Acyl_transf_1"/>
    <property type="match status" value="2"/>
</dbReference>
<dbReference type="InterPro" id="IPR036291">
    <property type="entry name" value="NAD(P)-bd_dom_sf"/>
</dbReference>
<evidence type="ECO:0000259" key="11">
    <source>
        <dbReference type="PROSITE" id="PS50075"/>
    </source>
</evidence>
<dbReference type="InterPro" id="IPR049900">
    <property type="entry name" value="PKS_mFAS_DH"/>
</dbReference>
<proteinExistence type="predicted"/>
<dbReference type="InterPro" id="IPR057326">
    <property type="entry name" value="KR_dom"/>
</dbReference>
<dbReference type="SMART" id="SM00827">
    <property type="entry name" value="PKS_AT"/>
    <property type="match status" value="2"/>
</dbReference>
<dbReference type="Pfam" id="PF00550">
    <property type="entry name" value="PP-binding"/>
    <property type="match status" value="2"/>
</dbReference>
<feature type="active site" description="Proton donor; for dehydratase activity" evidence="9">
    <location>
        <position position="2852"/>
    </location>
</feature>
<evidence type="ECO:0000256" key="2">
    <source>
        <dbReference type="ARBA" id="ARBA00004792"/>
    </source>
</evidence>
<organism evidence="14 15">
    <name type="scientific">Streptomyces cyanogenus</name>
    <dbReference type="NCBI Taxonomy" id="80860"/>
    <lineage>
        <taxon>Bacteria</taxon>
        <taxon>Bacillati</taxon>
        <taxon>Actinomycetota</taxon>
        <taxon>Actinomycetes</taxon>
        <taxon>Kitasatosporales</taxon>
        <taxon>Streptomycetaceae</taxon>
        <taxon>Streptomyces</taxon>
    </lineage>
</organism>
<dbReference type="SUPFAM" id="SSF52151">
    <property type="entry name" value="FabD/lysophospholipase-like"/>
    <property type="match status" value="2"/>
</dbReference>
<dbReference type="GO" id="GO:0047879">
    <property type="term" value="F:erythronolide synthase activity"/>
    <property type="evidence" value="ECO:0007669"/>
    <property type="project" value="UniProtKB-EC"/>
</dbReference>
<dbReference type="InterPro" id="IPR013968">
    <property type="entry name" value="PKS_KR"/>
</dbReference>
<dbReference type="InterPro" id="IPR009081">
    <property type="entry name" value="PP-bd_ACP"/>
</dbReference>
<feature type="active site" description="Proton acceptor; for dehydratase activity" evidence="9">
    <location>
        <position position="950"/>
    </location>
</feature>
<dbReference type="Gene3D" id="3.30.70.3290">
    <property type="match status" value="2"/>
</dbReference>
<dbReference type="SMART" id="SM00825">
    <property type="entry name" value="PKS_KS"/>
    <property type="match status" value="2"/>
</dbReference>
<comment type="cofactor">
    <cofactor evidence="1">
        <name>pantetheine 4'-phosphate</name>
        <dbReference type="ChEBI" id="CHEBI:47942"/>
    </cofactor>
</comment>
<dbReference type="Gene3D" id="3.10.129.110">
    <property type="entry name" value="Polyketide synthase dehydratase"/>
    <property type="match status" value="2"/>
</dbReference>
<evidence type="ECO:0000259" key="12">
    <source>
        <dbReference type="PROSITE" id="PS52004"/>
    </source>
</evidence>
<feature type="active site" description="Proton donor; for dehydratase activity" evidence="9">
    <location>
        <position position="1120"/>
    </location>
</feature>
<feature type="region of interest" description="C-terminal hotdog fold" evidence="9">
    <location>
        <begin position="2789"/>
        <end position="2928"/>
    </location>
</feature>
<keyword evidence="7" id="KW-0511">Multifunctional enzyme</keyword>
<dbReference type="InterPro" id="IPR014030">
    <property type="entry name" value="Ketoacyl_synth_N"/>
</dbReference>
<protein>
    <submittedName>
        <fullName evidence="14">Erythronolide synthase, modules 3 and 4</fullName>
        <ecNumber evidence="14">2.3.1.94</ecNumber>
    </submittedName>
</protein>
<feature type="domain" description="Carrier" evidence="11">
    <location>
        <begin position="1654"/>
        <end position="1729"/>
    </location>
</feature>
<dbReference type="SUPFAM" id="SSF51735">
    <property type="entry name" value="NAD(P)-binding Rossmann-fold domains"/>
    <property type="match status" value="4"/>
</dbReference>
<dbReference type="PROSITE" id="PS52004">
    <property type="entry name" value="KS3_2"/>
    <property type="match status" value="2"/>
</dbReference>
<dbReference type="PROSITE" id="PS00606">
    <property type="entry name" value="KS3_1"/>
    <property type="match status" value="2"/>
</dbReference>
<evidence type="ECO:0000256" key="10">
    <source>
        <dbReference type="SAM" id="MobiDB-lite"/>
    </source>
</evidence>
<dbReference type="InterPro" id="IPR032821">
    <property type="entry name" value="PKS_assoc"/>
</dbReference>
<feature type="domain" description="Carrier" evidence="11">
    <location>
        <begin position="3401"/>
        <end position="3476"/>
    </location>
</feature>
<feature type="domain" description="PKS/mFAS DH" evidence="13">
    <location>
        <begin position="2649"/>
        <end position="2928"/>
    </location>
</feature>
<evidence type="ECO:0000256" key="3">
    <source>
        <dbReference type="ARBA" id="ARBA00022450"/>
    </source>
</evidence>
<dbReference type="InterPro" id="IPR016036">
    <property type="entry name" value="Malonyl_transacylase_ACP-bd"/>
</dbReference>
<accession>A0ABX7U034</accession>
<dbReference type="InterPro" id="IPR055123">
    <property type="entry name" value="SpnB-like_Rossmann"/>
</dbReference>
<dbReference type="InterPro" id="IPR014043">
    <property type="entry name" value="Acyl_transferase_dom"/>
</dbReference>
<dbReference type="SUPFAM" id="SSF55048">
    <property type="entry name" value="Probable ACP-binding domain of malonyl-CoA ACP transacylase"/>
    <property type="match status" value="2"/>
</dbReference>
<dbReference type="Gene3D" id="3.40.50.720">
    <property type="entry name" value="NAD(P)-binding Rossmann-like Domain"/>
    <property type="match status" value="2"/>
</dbReference>
<dbReference type="InterPro" id="IPR042104">
    <property type="entry name" value="PKS_dehydratase_sf"/>
</dbReference>
<dbReference type="Pfam" id="PF00109">
    <property type="entry name" value="ketoacyl-synt"/>
    <property type="match status" value="2"/>
</dbReference>
<dbReference type="InterPro" id="IPR049552">
    <property type="entry name" value="PKS_DH_N"/>
</dbReference>
<dbReference type="SUPFAM" id="SSF47336">
    <property type="entry name" value="ACP-like"/>
    <property type="match status" value="2"/>
</dbReference>
<dbReference type="PROSITE" id="PS52019">
    <property type="entry name" value="PKS_MFAS_DH"/>
    <property type="match status" value="2"/>
</dbReference>
<dbReference type="Pfam" id="PF22953">
    <property type="entry name" value="SpnB_Rossmann"/>
    <property type="match status" value="2"/>
</dbReference>
<feature type="domain" description="Ketosynthase family 3 (KS3)" evidence="12">
    <location>
        <begin position="34"/>
        <end position="457"/>
    </location>
</feature>
<evidence type="ECO:0000256" key="9">
    <source>
        <dbReference type="PROSITE-ProRule" id="PRU01363"/>
    </source>
</evidence>
<evidence type="ECO:0000256" key="6">
    <source>
        <dbReference type="ARBA" id="ARBA00023194"/>
    </source>
</evidence>
<dbReference type="CDD" id="cd00833">
    <property type="entry name" value="PKS"/>
    <property type="match status" value="2"/>
</dbReference>
<gene>
    <name evidence="14" type="primary">eryA10</name>
    <name evidence="14" type="ORF">S1361_33960</name>
</gene>
<feature type="domain" description="PKS/mFAS DH" evidence="13">
    <location>
        <begin position="918"/>
        <end position="1206"/>
    </location>
</feature>
<dbReference type="Pfam" id="PF02801">
    <property type="entry name" value="Ketoacyl-synt_C"/>
    <property type="match status" value="2"/>
</dbReference>
<dbReference type="InterPro" id="IPR020841">
    <property type="entry name" value="PKS_Beta-ketoAc_synthase_dom"/>
</dbReference>
<evidence type="ECO:0000256" key="7">
    <source>
        <dbReference type="ARBA" id="ARBA00023268"/>
    </source>
</evidence>
<dbReference type="Pfam" id="PF21089">
    <property type="entry name" value="PKS_DH_N"/>
    <property type="match status" value="2"/>
</dbReference>
<evidence type="ECO:0000256" key="8">
    <source>
        <dbReference type="ARBA" id="ARBA00023315"/>
    </source>
</evidence>
<dbReference type="InterPro" id="IPR050091">
    <property type="entry name" value="PKS_NRPS_Biosynth_Enz"/>
</dbReference>
<evidence type="ECO:0000313" key="15">
    <source>
        <dbReference type="Proteomes" id="UP000663908"/>
    </source>
</evidence>
<name>A0ABX7U034_STRCY</name>
<evidence type="ECO:0000256" key="1">
    <source>
        <dbReference type="ARBA" id="ARBA00001957"/>
    </source>
</evidence>
<dbReference type="InterPro" id="IPR016035">
    <property type="entry name" value="Acyl_Trfase/lysoPLipase"/>
</dbReference>
<dbReference type="SMART" id="SM00823">
    <property type="entry name" value="PKS_PP"/>
    <property type="match status" value="2"/>
</dbReference>
<dbReference type="SMART" id="SM00822">
    <property type="entry name" value="PKS_KR"/>
    <property type="match status" value="2"/>
</dbReference>
<dbReference type="Pfam" id="PF08990">
    <property type="entry name" value="Docking"/>
    <property type="match status" value="1"/>
</dbReference>
<feature type="region of interest" description="C-terminal hotdog fold" evidence="9">
    <location>
        <begin position="1059"/>
        <end position="1206"/>
    </location>
</feature>
<keyword evidence="8 14" id="KW-0012">Acyltransferase</keyword>
<keyword evidence="6" id="KW-0045">Antibiotic biosynthesis</keyword>
<keyword evidence="4" id="KW-0597">Phosphoprotein</keyword>
<dbReference type="Proteomes" id="UP000663908">
    <property type="component" value="Chromosome"/>
</dbReference>
<dbReference type="InterPro" id="IPR014031">
    <property type="entry name" value="Ketoacyl_synth_C"/>
</dbReference>
<reference evidence="14 15" key="1">
    <citation type="submission" date="2021-03" db="EMBL/GenBank/DDBJ databases">
        <title>Complete genome sequence of Streptomyces cyanogenus S136, producer of anticancer angucycline landomycin A.</title>
        <authorList>
            <person name="Hrab P."/>
            <person name="Ruckert C."/>
            <person name="Busche T."/>
            <person name="Ostash I."/>
            <person name="Kalinowski J."/>
            <person name="Fedorenko V."/>
            <person name="Yushchuk O."/>
            <person name="Ostash B."/>
        </authorList>
    </citation>
    <scope>NUCLEOTIDE SEQUENCE [LARGE SCALE GENOMIC DNA]</scope>
    <source>
        <strain evidence="14 15">S136</strain>
    </source>
</reference>
<keyword evidence="5 14" id="KW-0808">Transferase</keyword>
<dbReference type="InterPro" id="IPR020806">
    <property type="entry name" value="PKS_PP-bd"/>
</dbReference>
<feature type="region of interest" description="N-terminal hotdog fold" evidence="9">
    <location>
        <begin position="918"/>
        <end position="1046"/>
    </location>
</feature>
<evidence type="ECO:0000256" key="4">
    <source>
        <dbReference type="ARBA" id="ARBA00022553"/>
    </source>
</evidence>
<feature type="region of interest" description="N-terminal hotdog fold" evidence="9">
    <location>
        <begin position="2649"/>
        <end position="2774"/>
    </location>
</feature>
<dbReference type="Gene3D" id="3.40.47.10">
    <property type="match status" value="2"/>
</dbReference>
<dbReference type="Gene3D" id="3.40.366.10">
    <property type="entry name" value="Malonyl-Coenzyme A Acyl Carrier Protein, domain 2"/>
    <property type="match status" value="2"/>
</dbReference>
<dbReference type="EC" id="2.3.1.94" evidence="14"/>
<dbReference type="PANTHER" id="PTHR43775:SF51">
    <property type="entry name" value="INACTIVE PHENOLPHTHIOCEROL SYNTHESIS POLYKETIDE SYNTHASE TYPE I PKS1-RELATED"/>
    <property type="match status" value="1"/>
</dbReference>
<keyword evidence="3" id="KW-0596">Phosphopantetheine</keyword>
<dbReference type="PANTHER" id="PTHR43775">
    <property type="entry name" value="FATTY ACID SYNTHASE"/>
    <property type="match status" value="1"/>
</dbReference>
<dbReference type="InterPro" id="IPR020807">
    <property type="entry name" value="PKS_DH"/>
</dbReference>
<dbReference type="SMART" id="SM00826">
    <property type="entry name" value="PKS_DH"/>
    <property type="match status" value="2"/>
</dbReference>
<feature type="active site" description="Proton acceptor; for dehydratase activity" evidence="9">
    <location>
        <position position="2681"/>
    </location>
</feature>
<keyword evidence="15" id="KW-1185">Reference proteome</keyword>
<dbReference type="Gene3D" id="1.10.1200.10">
    <property type="entry name" value="ACP-like"/>
    <property type="match status" value="2"/>
</dbReference>
<dbReference type="InterPro" id="IPR018201">
    <property type="entry name" value="Ketoacyl_synth_AS"/>
</dbReference>
<dbReference type="InterPro" id="IPR001227">
    <property type="entry name" value="Ac_transferase_dom_sf"/>
</dbReference>
<dbReference type="InterPro" id="IPR016039">
    <property type="entry name" value="Thiolase-like"/>
</dbReference>
<evidence type="ECO:0000259" key="13">
    <source>
        <dbReference type="PROSITE" id="PS52019"/>
    </source>
</evidence>
<dbReference type="CDD" id="cd08956">
    <property type="entry name" value="KR_3_FAS_SDR_x"/>
    <property type="match status" value="2"/>
</dbReference>
<dbReference type="Pfam" id="PF14765">
    <property type="entry name" value="PS-DH"/>
    <property type="match status" value="2"/>
</dbReference>
<evidence type="ECO:0000256" key="5">
    <source>
        <dbReference type="ARBA" id="ARBA00022679"/>
    </source>
</evidence>
<dbReference type="EMBL" id="CP071839">
    <property type="protein sequence ID" value="QTE02386.1"/>
    <property type="molecule type" value="Genomic_DNA"/>
</dbReference>
<dbReference type="SMART" id="SM01294">
    <property type="entry name" value="PKS_PP_betabranch"/>
    <property type="match status" value="1"/>
</dbReference>